<dbReference type="PRINTS" id="PR00455">
    <property type="entry name" value="HTHTETR"/>
</dbReference>
<feature type="DNA-binding region" description="H-T-H motif" evidence="2">
    <location>
        <begin position="29"/>
        <end position="48"/>
    </location>
</feature>
<dbReference type="Proteomes" id="UP000179540">
    <property type="component" value="Unassembled WGS sequence"/>
</dbReference>
<reference evidence="4 5" key="1">
    <citation type="submission" date="2016-10" db="EMBL/GenBank/DDBJ databases">
        <title>Draft genome sequence of strain LCT isolated from the Shenzhou X spacecraft of China.</title>
        <authorList>
            <person name="Huang B."/>
        </authorList>
    </citation>
    <scope>NUCLEOTIDE SEQUENCE [LARGE SCALE GENOMIC DNA]</scope>
    <source>
        <strain evidence="4 5">LCT-H5</strain>
    </source>
</reference>
<dbReference type="GO" id="GO:0000976">
    <property type="term" value="F:transcription cis-regulatory region binding"/>
    <property type="evidence" value="ECO:0007669"/>
    <property type="project" value="TreeGrafter"/>
</dbReference>
<accession>A0A1S2N221</accession>
<comment type="caution">
    <text evidence="4">The sequence shown here is derived from an EMBL/GenBank/DDBJ whole genome shotgun (WGS) entry which is preliminary data.</text>
</comment>
<name>A0A1S2N221_9MICC</name>
<feature type="domain" description="HTH tetR-type" evidence="3">
    <location>
        <begin position="6"/>
        <end position="66"/>
    </location>
</feature>
<proteinExistence type="predicted"/>
<dbReference type="GO" id="GO:0003700">
    <property type="term" value="F:DNA-binding transcription factor activity"/>
    <property type="evidence" value="ECO:0007669"/>
    <property type="project" value="TreeGrafter"/>
</dbReference>
<dbReference type="PROSITE" id="PS01081">
    <property type="entry name" value="HTH_TETR_1"/>
    <property type="match status" value="1"/>
</dbReference>
<dbReference type="InterPro" id="IPR050109">
    <property type="entry name" value="HTH-type_TetR-like_transc_reg"/>
</dbReference>
<dbReference type="InterPro" id="IPR023772">
    <property type="entry name" value="DNA-bd_HTH_TetR-type_CS"/>
</dbReference>
<dbReference type="InterPro" id="IPR001647">
    <property type="entry name" value="HTH_TetR"/>
</dbReference>
<keyword evidence="1 2" id="KW-0238">DNA-binding</keyword>
<dbReference type="RefSeq" id="WP_075514166.1">
    <property type="nucleotide sequence ID" value="NZ_MODZ01000002.1"/>
</dbReference>
<evidence type="ECO:0000313" key="4">
    <source>
        <dbReference type="EMBL" id="OIJ36715.1"/>
    </source>
</evidence>
<dbReference type="PANTHER" id="PTHR30055">
    <property type="entry name" value="HTH-TYPE TRANSCRIPTIONAL REGULATOR RUTR"/>
    <property type="match status" value="1"/>
</dbReference>
<evidence type="ECO:0000256" key="2">
    <source>
        <dbReference type="PROSITE-ProRule" id="PRU00335"/>
    </source>
</evidence>
<dbReference type="PROSITE" id="PS50977">
    <property type="entry name" value="HTH_TETR_2"/>
    <property type="match status" value="1"/>
</dbReference>
<dbReference type="PANTHER" id="PTHR30055:SF226">
    <property type="entry name" value="HTH-TYPE TRANSCRIPTIONAL REGULATOR PKSA"/>
    <property type="match status" value="1"/>
</dbReference>
<dbReference type="Gene3D" id="1.10.357.10">
    <property type="entry name" value="Tetracycline Repressor, domain 2"/>
    <property type="match status" value="1"/>
</dbReference>
<evidence type="ECO:0000256" key="1">
    <source>
        <dbReference type="ARBA" id="ARBA00023125"/>
    </source>
</evidence>
<organism evidence="4 5">
    <name type="scientific">Rothia kristinae</name>
    <dbReference type="NCBI Taxonomy" id="37923"/>
    <lineage>
        <taxon>Bacteria</taxon>
        <taxon>Bacillati</taxon>
        <taxon>Actinomycetota</taxon>
        <taxon>Actinomycetes</taxon>
        <taxon>Micrococcales</taxon>
        <taxon>Micrococcaceae</taxon>
        <taxon>Rothia</taxon>
    </lineage>
</organism>
<gene>
    <name evidence="4" type="ORF">BK826_02280</name>
</gene>
<dbReference type="SUPFAM" id="SSF46689">
    <property type="entry name" value="Homeodomain-like"/>
    <property type="match status" value="1"/>
</dbReference>
<dbReference type="Pfam" id="PF00440">
    <property type="entry name" value="TetR_N"/>
    <property type="match status" value="1"/>
</dbReference>
<sequence length="196" mass="20882">MRLSSEGRRAQLVRVATRLLADGGVGNLSMSAVAQEAGIGRALLYHYFPGKEALIEAVLAEESRRLLAATEPAVGLGPREAARRALDAYFQAFDASSGGIRELYAPTAETAAGVHVITAANHDVQLRRLIELTGIPDTAESRVLLGGWLALVEHLATTRGQAPGTDRVQLIERCLAALEALLDRPLPQRSDPGQSV</sequence>
<dbReference type="EMBL" id="MODZ01000002">
    <property type="protein sequence ID" value="OIJ36715.1"/>
    <property type="molecule type" value="Genomic_DNA"/>
</dbReference>
<evidence type="ECO:0000313" key="5">
    <source>
        <dbReference type="Proteomes" id="UP000179540"/>
    </source>
</evidence>
<dbReference type="InterPro" id="IPR009057">
    <property type="entry name" value="Homeodomain-like_sf"/>
</dbReference>
<protein>
    <recommendedName>
        <fullName evidence="3">HTH tetR-type domain-containing protein</fullName>
    </recommendedName>
</protein>
<dbReference type="AlphaFoldDB" id="A0A1S2N221"/>
<evidence type="ECO:0000259" key="3">
    <source>
        <dbReference type="PROSITE" id="PS50977"/>
    </source>
</evidence>